<reference evidence="7" key="1">
    <citation type="submission" date="2021-12" db="EMBL/GenBank/DDBJ databases">
        <title>Convergent genome expansion in fungi linked to evolution of root-endophyte symbiosis.</title>
        <authorList>
            <consortium name="DOE Joint Genome Institute"/>
            <person name="Ke Y.-H."/>
            <person name="Bonito G."/>
            <person name="Liao H.-L."/>
            <person name="Looney B."/>
            <person name="Rojas-Flechas A."/>
            <person name="Nash J."/>
            <person name="Hameed K."/>
            <person name="Schadt C."/>
            <person name="Martin F."/>
            <person name="Crous P.W."/>
            <person name="Miettinen O."/>
            <person name="Magnuson J.K."/>
            <person name="Labbe J."/>
            <person name="Jacobson D."/>
            <person name="Doktycz M.J."/>
            <person name="Veneault-Fourrey C."/>
            <person name="Kuo A."/>
            <person name="Mondo S."/>
            <person name="Calhoun S."/>
            <person name="Riley R."/>
            <person name="Ohm R."/>
            <person name="LaButti K."/>
            <person name="Andreopoulos B."/>
            <person name="Pangilinan J."/>
            <person name="Nolan M."/>
            <person name="Tritt A."/>
            <person name="Clum A."/>
            <person name="Lipzen A."/>
            <person name="Daum C."/>
            <person name="Barry K."/>
            <person name="Grigoriev I.V."/>
            <person name="Vilgalys R."/>
        </authorList>
    </citation>
    <scope>NUCLEOTIDE SEQUENCE</scope>
    <source>
        <strain evidence="7">PMI_201</strain>
    </source>
</reference>
<evidence type="ECO:0000256" key="2">
    <source>
        <dbReference type="ARBA" id="ARBA00010139"/>
    </source>
</evidence>
<keyword evidence="8" id="KW-1185">Reference proteome</keyword>
<comment type="similarity">
    <text evidence="2">Belongs to the FAD-binding monooxygenase family.</text>
</comment>
<feature type="region of interest" description="Disordered" evidence="6">
    <location>
        <begin position="579"/>
        <end position="600"/>
    </location>
</feature>
<dbReference type="PANTHER" id="PTHR42877:SF7">
    <property type="entry name" value="FLAVIN-BINDING MONOOXYGENASE-RELATED"/>
    <property type="match status" value="1"/>
</dbReference>
<dbReference type="AlphaFoldDB" id="A0AAD4KZJ5"/>
<keyword evidence="5" id="KW-0560">Oxidoreductase</keyword>
<comment type="cofactor">
    <cofactor evidence="1">
        <name>FAD</name>
        <dbReference type="ChEBI" id="CHEBI:57692"/>
    </cofactor>
</comment>
<evidence type="ECO:0000256" key="3">
    <source>
        <dbReference type="ARBA" id="ARBA00022630"/>
    </source>
</evidence>
<gene>
    <name evidence="7" type="ORF">BGW36DRAFT_421387</name>
</gene>
<dbReference type="GO" id="GO:0050661">
    <property type="term" value="F:NADP binding"/>
    <property type="evidence" value="ECO:0007669"/>
    <property type="project" value="InterPro"/>
</dbReference>
<dbReference type="PANTHER" id="PTHR42877">
    <property type="entry name" value="L-ORNITHINE N(5)-MONOOXYGENASE-RELATED"/>
    <property type="match status" value="1"/>
</dbReference>
<dbReference type="EMBL" id="JAJTJA010000001">
    <property type="protein sequence ID" value="KAH8704792.1"/>
    <property type="molecule type" value="Genomic_DNA"/>
</dbReference>
<dbReference type="Pfam" id="PF00743">
    <property type="entry name" value="FMO-like"/>
    <property type="match status" value="1"/>
</dbReference>
<organism evidence="7 8">
    <name type="scientific">Talaromyces proteolyticus</name>
    <dbReference type="NCBI Taxonomy" id="1131652"/>
    <lineage>
        <taxon>Eukaryota</taxon>
        <taxon>Fungi</taxon>
        <taxon>Dikarya</taxon>
        <taxon>Ascomycota</taxon>
        <taxon>Pezizomycotina</taxon>
        <taxon>Eurotiomycetes</taxon>
        <taxon>Eurotiomycetidae</taxon>
        <taxon>Eurotiales</taxon>
        <taxon>Trichocomaceae</taxon>
        <taxon>Talaromyces</taxon>
        <taxon>Talaromyces sect. Bacilispori</taxon>
    </lineage>
</organism>
<dbReference type="Proteomes" id="UP001201262">
    <property type="component" value="Unassembled WGS sequence"/>
</dbReference>
<evidence type="ECO:0000256" key="5">
    <source>
        <dbReference type="ARBA" id="ARBA00023002"/>
    </source>
</evidence>
<protein>
    <submittedName>
        <fullName evidence="7">FAD/NAD-P-binding domain-containing protein</fullName>
    </submittedName>
</protein>
<accession>A0AAD4KZJ5</accession>
<dbReference type="InterPro" id="IPR051209">
    <property type="entry name" value="FAD-bind_Monooxygenase_sf"/>
</dbReference>
<dbReference type="InterPro" id="IPR020946">
    <property type="entry name" value="Flavin_mOase-like"/>
</dbReference>
<evidence type="ECO:0000256" key="4">
    <source>
        <dbReference type="ARBA" id="ARBA00022827"/>
    </source>
</evidence>
<proteinExistence type="inferred from homology"/>
<dbReference type="Gene3D" id="3.50.50.60">
    <property type="entry name" value="FAD/NAD(P)-binding domain"/>
    <property type="match status" value="2"/>
</dbReference>
<name>A0AAD4KZJ5_9EURO</name>
<dbReference type="SUPFAM" id="SSF51905">
    <property type="entry name" value="FAD/NAD(P)-binding domain"/>
    <property type="match status" value="3"/>
</dbReference>
<dbReference type="GO" id="GO:0050660">
    <property type="term" value="F:flavin adenine dinucleotide binding"/>
    <property type="evidence" value="ECO:0007669"/>
    <property type="project" value="InterPro"/>
</dbReference>
<evidence type="ECO:0000256" key="6">
    <source>
        <dbReference type="SAM" id="MobiDB-lite"/>
    </source>
</evidence>
<evidence type="ECO:0000256" key="1">
    <source>
        <dbReference type="ARBA" id="ARBA00001974"/>
    </source>
</evidence>
<keyword evidence="3" id="KW-0285">Flavoprotein</keyword>
<feature type="compositionally biased region" description="Polar residues" evidence="6">
    <location>
        <begin position="584"/>
        <end position="593"/>
    </location>
</feature>
<comment type="caution">
    <text evidence="7">The sequence shown here is derived from an EMBL/GenBank/DDBJ whole genome shotgun (WGS) entry which is preliminary data.</text>
</comment>
<evidence type="ECO:0000313" key="8">
    <source>
        <dbReference type="Proteomes" id="UP001201262"/>
    </source>
</evidence>
<dbReference type="GO" id="GO:0004499">
    <property type="term" value="F:N,N-dimethylaniline monooxygenase activity"/>
    <property type="evidence" value="ECO:0007669"/>
    <property type="project" value="InterPro"/>
</dbReference>
<dbReference type="GeneID" id="70249848"/>
<sequence>MVTVPTEQLPPGCPDFDKLPDLYGWPRENGNGYRISESLCGTERPLRIVSLGAGVSGINLAKILPDKAKNISLVIYEKNPEVGGTWYENQYPGVACDIPSNNYQFTWAKKPDWERFYSHGDEILQYMKDVVDTFGLQKYFVLSHQVTGAFWDETRGLWDVHVTNLETGERFVDSAEIFINNGGLLNAWRWPDIEGLHDFKGQLTHTARWDPKIDYKSKSVAVIGIGSSGVQVIPYIAPEVTQLYTWIRSPTWITAGFAQQYAGPNGTNFEYSEEQKQHWAAHPDEHQKYCKAIEDELNQRFKFILNGSPEAEQAKKFAASQMKEKLGGRTDIEEKLIPTNFGVGCRRPTPGNGFLESLTRPNVKVFTQMMKKITPEGFIDHEGNEHKVDVIICATGFDTSWIPRFPIIAHGKNVQDVLREKLISYLSIAMPDVPNYFTIAGPYGPFGHGSYIAVSEMLVGNICAVVKKMQKENVKSVTPRRDICEKFAEHADLYIQRTAWAGPCSSWFKNGDKNGRLAMWPGSRLTYFDVMWEPRFEDYQIKYWSGNPFGYLGNGFALIEFNGGDISYYLGTEEKPGGVLPPKKSQTLTHNGSNGNGVAH</sequence>
<keyword evidence="4" id="KW-0274">FAD</keyword>
<dbReference type="RefSeq" id="XP_046077413.1">
    <property type="nucleotide sequence ID" value="XM_046219561.1"/>
</dbReference>
<dbReference type="InterPro" id="IPR036188">
    <property type="entry name" value="FAD/NAD-bd_sf"/>
</dbReference>
<evidence type="ECO:0000313" key="7">
    <source>
        <dbReference type="EMBL" id="KAH8704792.1"/>
    </source>
</evidence>